<feature type="transmembrane region" description="Helical" evidence="3">
    <location>
        <begin position="7"/>
        <end position="30"/>
    </location>
</feature>
<evidence type="ECO:0000256" key="1">
    <source>
        <dbReference type="ARBA" id="ARBA00022801"/>
    </source>
</evidence>
<dbReference type="AlphaFoldDB" id="A0A5D0MK11"/>
<dbReference type="InterPro" id="IPR003660">
    <property type="entry name" value="HAMP_dom"/>
</dbReference>
<evidence type="ECO:0000313" key="5">
    <source>
        <dbReference type="EMBL" id="TYB30909.1"/>
    </source>
</evidence>
<keyword evidence="2" id="KW-0175">Coiled coil</keyword>
<proteinExistence type="predicted"/>
<sequence length="789" mass="92815">MNLRSKLIVYFIIIILVFLIVFYGIIRLLFVDNAVEKTEELIKVQNQNYVKLIDKKLNFIQLFVYNSSQNSIFWEQLNYNDKMIHDMSSNALKNLKTKYEDLISNIVLINSEREIVSSVGDQKVKDILKSYLPNITLDEAIFFKDFIFRDYGRNYYILFSHPIEKYGRTEGALVFTFRLTELFSELSSKKEETINIVYDNKGEILFHDNINLILNNVNNFIINENDSLQYINKEGKLMIGKEKKLSNDWFLLTLTSKDYIYSSINKTVYTTIFFMIATIIVGILFSYKFASNISLPIYNLVNIMKRIIKNNNYSIQLESKRNDEIGYLFNGFNRLVENINYHIEMEKIINKITKSFIFSSSNISTAINDSLKLVGEFFDLDRINLLLKEDSNYNFKTYYSWEDNNQKGKLKPIKKISLKENSKFITSILTKDIIAKSYYSNIDDDLREELNKNYENKKNAKSILVSRLYYNGVLNGLIIVELYDKNKLWSKEEKTVFSTLSEIIVNSLKREQAEKDLKRLNEILEQKVEERTEELNETNLRLSKSLEVLRSEQNAGRRIQFNLLPPQNQKFDGLHFSRIILPSLYLSGDFVDYKKVSEDYAVYFLADISGHGVASSFLTILIKNIFEHYYKRFKNDLENTIINPEQFVKKLNKEICDIKLDKYLVMFYGVIDLKNNKLFYVNAGQDPYPILYDGNDYEKLYTGDLPVGLFRFADYNEYELNLPEKFIFFAFSDGILEIMDEKQTSKQEEKLRKSIQSLDIKIQDVIKYFDLKSKDDLTDDLTFLMIKKS</sequence>
<dbReference type="SMART" id="SM00331">
    <property type="entry name" value="PP2C_SIG"/>
    <property type="match status" value="1"/>
</dbReference>
<keyword evidence="3" id="KW-0472">Membrane</keyword>
<organism evidence="5 6">
    <name type="scientific">Candidatus Mcinerneyibacterium aminivorans</name>
    <dbReference type="NCBI Taxonomy" id="2703815"/>
    <lineage>
        <taxon>Bacteria</taxon>
        <taxon>Candidatus Macinerneyibacteriota</taxon>
        <taxon>Candidatus Mcinerneyibacteria</taxon>
        <taxon>Candidatus Mcinerneyibacteriales</taxon>
        <taxon>Candidatus Mcinerneyibacteriaceae</taxon>
        <taxon>Candidatus Mcinerneyibacterium</taxon>
    </lineage>
</organism>
<reference evidence="5" key="1">
    <citation type="submission" date="2019-08" db="EMBL/GenBank/DDBJ databases">
        <title>Genomic characterization of a novel candidate phylum (ARYD3) from a high temperature, high salinity tertiary oil reservoir in north central Oklahoma, USA.</title>
        <authorList>
            <person name="Youssef N.H."/>
            <person name="Yadav A."/>
            <person name="Elshahed M.S."/>
        </authorList>
    </citation>
    <scope>NUCLEOTIDE SEQUENCE [LARGE SCALE GENOMIC DNA]</scope>
    <source>
        <strain evidence="5">ARYD3</strain>
    </source>
</reference>
<evidence type="ECO:0000256" key="3">
    <source>
        <dbReference type="SAM" id="Phobius"/>
    </source>
</evidence>
<gene>
    <name evidence="5" type="ORF">FXF47_06920</name>
</gene>
<dbReference type="InterPro" id="IPR001932">
    <property type="entry name" value="PPM-type_phosphatase-like_dom"/>
</dbReference>
<keyword evidence="3" id="KW-1133">Transmembrane helix</keyword>
<accession>A0A5D0MK11</accession>
<dbReference type="SUPFAM" id="SSF55781">
    <property type="entry name" value="GAF domain-like"/>
    <property type="match status" value="1"/>
</dbReference>
<keyword evidence="1" id="KW-0378">Hydrolase</keyword>
<dbReference type="Gene3D" id="3.30.450.40">
    <property type="match status" value="1"/>
</dbReference>
<feature type="coiled-coil region" evidence="2">
    <location>
        <begin position="510"/>
        <end position="552"/>
    </location>
</feature>
<dbReference type="Pfam" id="PF07228">
    <property type="entry name" value="SpoIIE"/>
    <property type="match status" value="1"/>
</dbReference>
<dbReference type="InterPro" id="IPR029016">
    <property type="entry name" value="GAF-like_dom_sf"/>
</dbReference>
<evidence type="ECO:0000313" key="6">
    <source>
        <dbReference type="Proteomes" id="UP000324143"/>
    </source>
</evidence>
<dbReference type="PANTHER" id="PTHR43156:SF2">
    <property type="entry name" value="STAGE II SPORULATION PROTEIN E"/>
    <property type="match status" value="1"/>
</dbReference>
<evidence type="ECO:0000259" key="4">
    <source>
        <dbReference type="PROSITE" id="PS50885"/>
    </source>
</evidence>
<feature type="domain" description="HAMP" evidence="4">
    <location>
        <begin position="291"/>
        <end position="344"/>
    </location>
</feature>
<dbReference type="InterPro" id="IPR036457">
    <property type="entry name" value="PPM-type-like_dom_sf"/>
</dbReference>
<dbReference type="SUPFAM" id="SSF158472">
    <property type="entry name" value="HAMP domain-like"/>
    <property type="match status" value="1"/>
</dbReference>
<keyword evidence="6" id="KW-1185">Reference proteome</keyword>
<comment type="caution">
    <text evidence="5">The sequence shown here is derived from an EMBL/GenBank/DDBJ whole genome shotgun (WGS) entry which is preliminary data.</text>
</comment>
<dbReference type="GO" id="GO:0007165">
    <property type="term" value="P:signal transduction"/>
    <property type="evidence" value="ECO:0007669"/>
    <property type="project" value="InterPro"/>
</dbReference>
<dbReference type="Proteomes" id="UP000324143">
    <property type="component" value="Unassembled WGS sequence"/>
</dbReference>
<dbReference type="Gene3D" id="3.60.40.10">
    <property type="entry name" value="PPM-type phosphatase domain"/>
    <property type="match status" value="1"/>
</dbReference>
<dbReference type="InterPro" id="IPR052016">
    <property type="entry name" value="Bact_Sigma-Reg"/>
</dbReference>
<protein>
    <submittedName>
        <fullName evidence="5">SpoIIE family protein phosphatase</fullName>
    </submittedName>
</protein>
<dbReference type="PROSITE" id="PS50885">
    <property type="entry name" value="HAMP"/>
    <property type="match status" value="1"/>
</dbReference>
<keyword evidence="3" id="KW-0812">Transmembrane</keyword>
<dbReference type="Gene3D" id="6.10.340.10">
    <property type="match status" value="1"/>
</dbReference>
<dbReference type="EMBL" id="VSIX01000065">
    <property type="protein sequence ID" value="TYB30909.1"/>
    <property type="molecule type" value="Genomic_DNA"/>
</dbReference>
<dbReference type="CDD" id="cd06225">
    <property type="entry name" value="HAMP"/>
    <property type="match status" value="1"/>
</dbReference>
<name>A0A5D0MK11_9BACT</name>
<dbReference type="PANTHER" id="PTHR43156">
    <property type="entry name" value="STAGE II SPORULATION PROTEIN E-RELATED"/>
    <property type="match status" value="1"/>
</dbReference>
<dbReference type="GO" id="GO:0016791">
    <property type="term" value="F:phosphatase activity"/>
    <property type="evidence" value="ECO:0007669"/>
    <property type="project" value="TreeGrafter"/>
</dbReference>
<evidence type="ECO:0000256" key="2">
    <source>
        <dbReference type="SAM" id="Coils"/>
    </source>
</evidence>
<dbReference type="GO" id="GO:0016020">
    <property type="term" value="C:membrane"/>
    <property type="evidence" value="ECO:0007669"/>
    <property type="project" value="InterPro"/>
</dbReference>